<proteinExistence type="predicted"/>
<evidence type="ECO:0000256" key="1">
    <source>
        <dbReference type="SAM" id="MobiDB-lite"/>
    </source>
</evidence>
<feature type="region of interest" description="Disordered" evidence="1">
    <location>
        <begin position="102"/>
        <end position="227"/>
    </location>
</feature>
<feature type="non-terminal residue" evidence="2">
    <location>
        <position position="1"/>
    </location>
</feature>
<gene>
    <name evidence="2" type="ORF">AVDCRST_MAG18-891</name>
</gene>
<feature type="compositionally biased region" description="Basic and acidic residues" evidence="1">
    <location>
        <begin position="1"/>
        <end position="10"/>
    </location>
</feature>
<name>A0A6J4USI5_9BACT</name>
<reference evidence="2" key="1">
    <citation type="submission" date="2020-02" db="EMBL/GenBank/DDBJ databases">
        <authorList>
            <person name="Meier V. D."/>
        </authorList>
    </citation>
    <scope>NUCLEOTIDE SEQUENCE</scope>
    <source>
        <strain evidence="2">AVDCRST_MAG18</strain>
    </source>
</reference>
<sequence length="227" mass="24552">RGGDRARGDGARQGSALRRLQRDRAAHRHGDRRDDPRLWRAVRRCRDHRPAAAQAGDDALLCIRGRRGGVHPTCRAWAGRARPRWPDRAGFGLQDVLRRADQGGASARDGVADRGAPARARRGAGARAARERTRPARPPGARGAVVPAKSPSLGRRDGGDRHLLRRPRSDATDLARRGRSVPLRGRHLPGQGVAGDARPGSRAGWSRRGPGRHPGTGAVSGTERRRV</sequence>
<accession>A0A6J4USI5</accession>
<evidence type="ECO:0000313" key="2">
    <source>
        <dbReference type="EMBL" id="CAA9558652.1"/>
    </source>
</evidence>
<feature type="compositionally biased region" description="Low complexity" evidence="1">
    <location>
        <begin position="107"/>
        <end position="118"/>
    </location>
</feature>
<protein>
    <submittedName>
        <fullName evidence="2">3-hydroxyisobutyrate dehydrogenase and related beta-hydroxyacid dehydrogenases</fullName>
    </submittedName>
</protein>
<dbReference type="EMBL" id="CADCWN010000062">
    <property type="protein sequence ID" value="CAA9558652.1"/>
    <property type="molecule type" value="Genomic_DNA"/>
</dbReference>
<organism evidence="2">
    <name type="scientific">uncultured Thermomicrobiales bacterium</name>
    <dbReference type="NCBI Taxonomy" id="1645740"/>
    <lineage>
        <taxon>Bacteria</taxon>
        <taxon>Pseudomonadati</taxon>
        <taxon>Thermomicrobiota</taxon>
        <taxon>Thermomicrobia</taxon>
        <taxon>Thermomicrobiales</taxon>
        <taxon>environmental samples</taxon>
    </lineage>
</organism>
<feature type="compositionally biased region" description="Low complexity" evidence="1">
    <location>
        <begin position="139"/>
        <end position="148"/>
    </location>
</feature>
<dbReference type="AlphaFoldDB" id="A0A6J4USI5"/>
<feature type="compositionally biased region" description="Basic residues" evidence="1">
    <location>
        <begin position="19"/>
        <end position="30"/>
    </location>
</feature>
<feature type="compositionally biased region" description="Basic and acidic residues" evidence="1">
    <location>
        <begin position="154"/>
        <end position="176"/>
    </location>
</feature>
<feature type="region of interest" description="Disordered" evidence="1">
    <location>
        <begin position="1"/>
        <end position="36"/>
    </location>
</feature>
<feature type="non-terminal residue" evidence="2">
    <location>
        <position position="227"/>
    </location>
</feature>